<protein>
    <submittedName>
        <fullName evidence="2">Uncharacterized protein</fullName>
    </submittedName>
</protein>
<reference evidence="3" key="1">
    <citation type="journal article" date="2019" name="Int. J. Syst. Evol. Microbiol.">
        <title>The Global Catalogue of Microorganisms (GCM) 10K type strain sequencing project: providing services to taxonomists for standard genome sequencing and annotation.</title>
        <authorList>
            <consortium name="The Broad Institute Genomics Platform"/>
            <consortium name="The Broad Institute Genome Sequencing Center for Infectious Disease"/>
            <person name="Wu L."/>
            <person name="Ma J."/>
        </authorList>
    </citation>
    <scope>NUCLEOTIDE SEQUENCE [LARGE SCALE GENOMIC DNA]</scope>
    <source>
        <strain evidence="3">JCM 10671</strain>
    </source>
</reference>
<keyword evidence="1" id="KW-0812">Transmembrane</keyword>
<accession>A0ABP3SCK2</accession>
<evidence type="ECO:0000256" key="1">
    <source>
        <dbReference type="SAM" id="Phobius"/>
    </source>
</evidence>
<dbReference type="EMBL" id="BAAAHE010000044">
    <property type="protein sequence ID" value="GAA0633110.1"/>
    <property type="molecule type" value="Genomic_DNA"/>
</dbReference>
<gene>
    <name evidence="2" type="ORF">GCM10009547_41300</name>
</gene>
<comment type="caution">
    <text evidence="2">The sequence shown here is derived from an EMBL/GenBank/DDBJ whole genome shotgun (WGS) entry which is preliminary data.</text>
</comment>
<dbReference type="RefSeq" id="WP_344608310.1">
    <property type="nucleotide sequence ID" value="NZ_BAAAHE010000044.1"/>
</dbReference>
<evidence type="ECO:0000313" key="2">
    <source>
        <dbReference type="EMBL" id="GAA0633110.1"/>
    </source>
</evidence>
<organism evidence="2 3">
    <name type="scientific">Sporichthya brevicatena</name>
    <dbReference type="NCBI Taxonomy" id="171442"/>
    <lineage>
        <taxon>Bacteria</taxon>
        <taxon>Bacillati</taxon>
        <taxon>Actinomycetota</taxon>
        <taxon>Actinomycetes</taxon>
        <taxon>Sporichthyales</taxon>
        <taxon>Sporichthyaceae</taxon>
        <taxon>Sporichthya</taxon>
    </lineage>
</organism>
<keyword evidence="1" id="KW-1133">Transmembrane helix</keyword>
<name>A0ABP3SCK2_9ACTN</name>
<sequence length="103" mass="11367">MGYATEHMVIVAVVLGVLVLVLRWAFSPRPTSLLARRPRTGSEHDYGLMTPLAAPQDAAEGAQISSLLARSGIRSRVVETHDGLRVMVWNDDLQRARELLLGY</sequence>
<dbReference type="Proteomes" id="UP001500957">
    <property type="component" value="Unassembled WGS sequence"/>
</dbReference>
<feature type="transmembrane region" description="Helical" evidence="1">
    <location>
        <begin position="6"/>
        <end position="26"/>
    </location>
</feature>
<proteinExistence type="predicted"/>
<evidence type="ECO:0000313" key="3">
    <source>
        <dbReference type="Proteomes" id="UP001500957"/>
    </source>
</evidence>
<keyword evidence="1" id="KW-0472">Membrane</keyword>
<keyword evidence="3" id="KW-1185">Reference proteome</keyword>